<comment type="caution">
    <text evidence="9">The sequence shown here is derived from an EMBL/GenBank/DDBJ whole genome shotgun (WGS) entry which is preliminary data.</text>
</comment>
<dbReference type="SUPFAM" id="SSF56672">
    <property type="entry name" value="DNA/RNA polymerases"/>
    <property type="match status" value="1"/>
</dbReference>
<feature type="transmembrane region" description="Helical" evidence="8">
    <location>
        <begin position="414"/>
        <end position="431"/>
    </location>
</feature>
<dbReference type="InterPro" id="IPR005821">
    <property type="entry name" value="Ion_trans_dom"/>
</dbReference>
<accession>A0A1Q9EGF3</accession>
<organism evidence="9 10">
    <name type="scientific">Symbiodinium microadriaticum</name>
    <name type="common">Dinoflagellate</name>
    <name type="synonym">Zooxanthella microadriatica</name>
    <dbReference type="NCBI Taxonomy" id="2951"/>
    <lineage>
        <taxon>Eukaryota</taxon>
        <taxon>Sar</taxon>
        <taxon>Alveolata</taxon>
        <taxon>Dinophyceae</taxon>
        <taxon>Suessiales</taxon>
        <taxon>Symbiodiniaceae</taxon>
        <taxon>Symbiodinium</taxon>
    </lineage>
</organism>
<feature type="coiled-coil region" evidence="6">
    <location>
        <begin position="67"/>
        <end position="98"/>
    </location>
</feature>
<evidence type="ECO:0000256" key="6">
    <source>
        <dbReference type="SAM" id="Coils"/>
    </source>
</evidence>
<evidence type="ECO:0000256" key="5">
    <source>
        <dbReference type="ARBA" id="ARBA00023136"/>
    </source>
</evidence>
<dbReference type="InterPro" id="IPR043502">
    <property type="entry name" value="DNA/RNA_pol_sf"/>
</dbReference>
<feature type="transmembrane region" description="Helical" evidence="8">
    <location>
        <begin position="249"/>
        <end position="269"/>
    </location>
</feature>
<dbReference type="InterPro" id="IPR043203">
    <property type="entry name" value="VGCC_Ca_Na"/>
</dbReference>
<dbReference type="InterPro" id="IPR011992">
    <property type="entry name" value="EF-hand-dom_pair"/>
</dbReference>
<dbReference type="PROSITE" id="PS00018">
    <property type="entry name" value="EF_HAND_1"/>
    <property type="match status" value="1"/>
</dbReference>
<sequence>MVQIDVAVIALRLIITVFCVGGKTFIAHAGTITSQPPCGAMAAKDESSDICGDAVPVLFQPDTELLLKTMQTHHEQLMDRLDQQEKLLRQEAQDITSATSPQIFVTSDSGSLLASVQPEQHYIGNAAPGILSARNARSEVPSLGLSNSYQLRSYSAEDTQLRDDADNAESIAIRKRFSDMQAPEKKGPGSHTRLLHSDSIPWTTRIVHNPAFDIFFAVIVFANAIFIGFDIQWTLDGREYAVDVVRTKPVIYMIFHYTFSALFLGELLLRLADSRCRYYCSEEWKWAFLDTLIVATSFWDIAVDVISAMLQDDSWDSISGLSTLKAMRIVRLTRVLKTAHFIRIFRFIMALRMLVQSILHTVKALFWALLLLTLIVYVFAILFSQAVYDYMSDEANPELPPDVQAAADRYFRSLVRSMMALFMSIAGGVSWEEVIRPLMFVSAFWEVCFLFFIAFSYLAVLNVVTAVFCHAAIESAQKDHTTVVQNMLDNKEQHLQKLRALFEKIGDKGAGGITYRVFEEKINSPAVRDYFETLGLDVWDPWSFFKLLDTDGGGVVELEEFFMGCLRFSGDDDEVMNVPDDGEELTDAAIAAEALMAATSPLLDAEPSWLQGLQQELHTIVQTQKQMAQQMQDSGRDLSRIQEGIRSLSVGQETLTKRADEQEAALAQMRREFKELERDLQELKSAPPTRNVSPAVTPRNGPARSNSPRFDSDGQREVDELQLVIGGWVEAKREHVEADVRAMFEQLNALPLLKAVFVPYVRSSFCRVELFYTDDNIWAQRKLQTMVLQHLKAMTFASKTPGQERSKFWFSRNRTPRERAKIRAILQVQSLCQKYLGDQAVDRDWRGKVWAHGTQVLFHVDKDRRPEQTLMLVDARGNKTGWFLDVSMLEARLGEVGDVRDAELGKHVEKLVQIAGKDFVGYVANPPDSLDTWRSTLNQVQESLLLQRRAGEVLIGHDLNQDAHAHVDSFDGMMHYRQFVARAGLETSPPQGSTWIARGSESCIDFLLYQLTGAEVSFWKRPDLRVALPSDQNPVGATVLLRSVAPVRHRRPKQTLCGKWNLDVEELFAHLQDQDRWDQGCIAAAARQPGVASRPASLKFQDPPEVKELIERRKKIHDVDARTALMQEIHLLRRQARQDHKSSLLERAKQGDWRAIAHLRRSAAGSFTDGSYIQRAGGLAQAAHDLHAFYVRKYASSEAALSNQEKQQLQDRHAGTAVLPVTKQEVSEALARCKNGVSAGLDGVTFEGLRALVTRDEKDRIPQYFTRLLKGEAEIPELWMRGKIVFLPKVARPSGPGDLRPICLVPTLSRLYAKIVMERLRRFAPEYGANQLACRPGVQVLDGITAAQSVMTLVRKTTGSPCKVAKLDIKAAFDSVSHRAILRWLLECDPCAEAIQLAKLCFGTSVVVGVGGVERTLQLQRGIMQGSAFSADVFSRMMDWALKPQALEMERLFPVWSEMIRGIPHFLIYADDLIVFAESEAALQTKVKRVQVFGSPPQHHR</sequence>
<evidence type="ECO:0000256" key="7">
    <source>
        <dbReference type="SAM" id="MobiDB-lite"/>
    </source>
</evidence>
<protein>
    <submittedName>
        <fullName evidence="9">Retrovirus-related Pol polyprotein from type-1 retrotransposable element R2</fullName>
    </submittedName>
</protein>
<keyword evidence="10" id="KW-1185">Reference proteome</keyword>
<dbReference type="Proteomes" id="UP000186817">
    <property type="component" value="Unassembled WGS sequence"/>
</dbReference>
<evidence type="ECO:0000256" key="8">
    <source>
        <dbReference type="SAM" id="Phobius"/>
    </source>
</evidence>
<dbReference type="PANTHER" id="PTHR10037:SF62">
    <property type="entry name" value="SODIUM CHANNEL PROTEIN 60E"/>
    <property type="match status" value="1"/>
</dbReference>
<keyword evidence="4 8" id="KW-1133">Transmembrane helix</keyword>
<feature type="transmembrane region" description="Helical" evidence="8">
    <location>
        <begin position="6"/>
        <end position="26"/>
    </location>
</feature>
<dbReference type="InterPro" id="IPR000477">
    <property type="entry name" value="RT_dom"/>
</dbReference>
<feature type="transmembrane region" description="Helical" evidence="8">
    <location>
        <begin position="365"/>
        <end position="383"/>
    </location>
</feature>
<dbReference type="SUPFAM" id="SSF47473">
    <property type="entry name" value="EF-hand"/>
    <property type="match status" value="1"/>
</dbReference>
<keyword evidence="2 8" id="KW-0812">Transmembrane</keyword>
<dbReference type="Gene3D" id="1.10.238.10">
    <property type="entry name" value="EF-hand"/>
    <property type="match status" value="1"/>
</dbReference>
<dbReference type="EMBL" id="LSRX01000158">
    <property type="protein sequence ID" value="OLQ06524.1"/>
    <property type="molecule type" value="Genomic_DNA"/>
</dbReference>
<dbReference type="PANTHER" id="PTHR10037">
    <property type="entry name" value="VOLTAGE-GATED CATION CHANNEL CALCIUM AND SODIUM"/>
    <property type="match status" value="1"/>
</dbReference>
<evidence type="ECO:0000256" key="1">
    <source>
        <dbReference type="ARBA" id="ARBA00004141"/>
    </source>
</evidence>
<evidence type="ECO:0000313" key="9">
    <source>
        <dbReference type="EMBL" id="OLQ06524.1"/>
    </source>
</evidence>
<name>A0A1Q9EGF3_SYMMI</name>
<reference evidence="9 10" key="1">
    <citation type="submission" date="2016-02" db="EMBL/GenBank/DDBJ databases">
        <title>Genome analysis of coral dinoflagellate symbionts highlights evolutionary adaptations to a symbiotic lifestyle.</title>
        <authorList>
            <person name="Aranda M."/>
            <person name="Li Y."/>
            <person name="Liew Y.J."/>
            <person name="Baumgarten S."/>
            <person name="Simakov O."/>
            <person name="Wilson M."/>
            <person name="Piel J."/>
            <person name="Ashoor H."/>
            <person name="Bougouffa S."/>
            <person name="Bajic V.B."/>
            <person name="Ryu T."/>
            <person name="Ravasi T."/>
            <person name="Bayer T."/>
            <person name="Micklem G."/>
            <person name="Kim H."/>
            <person name="Bhak J."/>
            <person name="Lajeunesse T.C."/>
            <person name="Voolstra C.R."/>
        </authorList>
    </citation>
    <scope>NUCLEOTIDE SEQUENCE [LARGE SCALE GENOMIC DNA]</scope>
    <source>
        <strain evidence="9 10">CCMP2467</strain>
    </source>
</reference>
<dbReference type="CDD" id="cd01650">
    <property type="entry name" value="RT_nLTR_like"/>
    <property type="match status" value="1"/>
</dbReference>
<keyword evidence="6" id="KW-0175">Coiled coil</keyword>
<dbReference type="InterPro" id="IPR018247">
    <property type="entry name" value="EF_Hand_1_Ca_BS"/>
</dbReference>
<dbReference type="GO" id="GO:0005248">
    <property type="term" value="F:voltage-gated sodium channel activity"/>
    <property type="evidence" value="ECO:0007669"/>
    <property type="project" value="TreeGrafter"/>
</dbReference>
<feature type="region of interest" description="Disordered" evidence="7">
    <location>
        <begin position="682"/>
        <end position="715"/>
    </location>
</feature>
<dbReference type="Pfam" id="PF00078">
    <property type="entry name" value="RVT_1"/>
    <property type="match status" value="1"/>
</dbReference>
<evidence type="ECO:0000256" key="2">
    <source>
        <dbReference type="ARBA" id="ARBA00022692"/>
    </source>
</evidence>
<gene>
    <name evidence="9" type="ORF">AK812_SmicGene10154</name>
</gene>
<evidence type="ECO:0000256" key="4">
    <source>
        <dbReference type="ARBA" id="ARBA00022989"/>
    </source>
</evidence>
<comment type="subcellular location">
    <subcellularLocation>
        <location evidence="1">Membrane</location>
        <topology evidence="1">Multi-pass membrane protein</topology>
    </subcellularLocation>
</comment>
<proteinExistence type="predicted"/>
<dbReference type="Gene3D" id="1.10.287.70">
    <property type="match status" value="1"/>
</dbReference>
<dbReference type="Pfam" id="PF00520">
    <property type="entry name" value="Ion_trans"/>
    <property type="match status" value="1"/>
</dbReference>
<dbReference type="PROSITE" id="PS50878">
    <property type="entry name" value="RT_POL"/>
    <property type="match status" value="1"/>
</dbReference>
<dbReference type="InterPro" id="IPR002048">
    <property type="entry name" value="EF_hand_dom"/>
</dbReference>
<keyword evidence="5 8" id="KW-0472">Membrane</keyword>
<dbReference type="PROSITE" id="PS50222">
    <property type="entry name" value="EF_HAND_2"/>
    <property type="match status" value="1"/>
</dbReference>
<dbReference type="SUPFAM" id="SSF81324">
    <property type="entry name" value="Voltage-gated potassium channels"/>
    <property type="match status" value="1"/>
</dbReference>
<evidence type="ECO:0000256" key="3">
    <source>
        <dbReference type="ARBA" id="ARBA00022837"/>
    </source>
</evidence>
<feature type="transmembrane region" description="Helical" evidence="8">
    <location>
        <begin position="443"/>
        <end position="468"/>
    </location>
</feature>
<feature type="transmembrane region" description="Helical" evidence="8">
    <location>
        <begin position="211"/>
        <end position="229"/>
    </location>
</feature>
<keyword evidence="3" id="KW-0106">Calcium</keyword>
<dbReference type="Gene3D" id="1.20.120.350">
    <property type="entry name" value="Voltage-gated potassium channels. Chain C"/>
    <property type="match status" value="1"/>
</dbReference>
<dbReference type="GO" id="GO:0001518">
    <property type="term" value="C:voltage-gated sodium channel complex"/>
    <property type="evidence" value="ECO:0007669"/>
    <property type="project" value="TreeGrafter"/>
</dbReference>
<dbReference type="GO" id="GO:0005509">
    <property type="term" value="F:calcium ion binding"/>
    <property type="evidence" value="ECO:0007669"/>
    <property type="project" value="InterPro"/>
</dbReference>
<dbReference type="OrthoDB" id="440486at2759"/>
<dbReference type="InterPro" id="IPR027359">
    <property type="entry name" value="Volt_channel_dom_sf"/>
</dbReference>
<evidence type="ECO:0000313" key="10">
    <source>
        <dbReference type="Proteomes" id="UP000186817"/>
    </source>
</evidence>